<gene>
    <name evidence="2" type="ORF">GCM10023081_22280</name>
</gene>
<reference evidence="3" key="1">
    <citation type="journal article" date="2019" name="Int. J. Syst. Evol. Microbiol.">
        <title>The Global Catalogue of Microorganisms (GCM) 10K type strain sequencing project: providing services to taxonomists for standard genome sequencing and annotation.</title>
        <authorList>
            <consortium name="The Broad Institute Genomics Platform"/>
            <consortium name="The Broad Institute Genome Sequencing Center for Infectious Disease"/>
            <person name="Wu L."/>
            <person name="Ma J."/>
        </authorList>
    </citation>
    <scope>NUCLEOTIDE SEQUENCE [LARGE SCALE GENOMIC DNA]</scope>
    <source>
        <strain evidence="3">JCM 30742</strain>
    </source>
</reference>
<accession>A0ABP7C979</accession>
<evidence type="ECO:0000256" key="1">
    <source>
        <dbReference type="SAM" id="MobiDB-lite"/>
    </source>
</evidence>
<evidence type="ECO:0000313" key="3">
    <source>
        <dbReference type="Proteomes" id="UP001500752"/>
    </source>
</evidence>
<dbReference type="RefSeq" id="WP_345150808.1">
    <property type="nucleotide sequence ID" value="NZ_BAABEO010000015.1"/>
</dbReference>
<feature type="region of interest" description="Disordered" evidence="1">
    <location>
        <begin position="1"/>
        <end position="25"/>
    </location>
</feature>
<evidence type="ECO:0000313" key="2">
    <source>
        <dbReference type="EMBL" id="GAA3684147.1"/>
    </source>
</evidence>
<dbReference type="EMBL" id="BAABEO010000015">
    <property type="protein sequence ID" value="GAA3684147.1"/>
    <property type="molecule type" value="Genomic_DNA"/>
</dbReference>
<name>A0ABP7C979_9MICC</name>
<protein>
    <submittedName>
        <fullName evidence="2">Uncharacterized protein</fullName>
    </submittedName>
</protein>
<organism evidence="2 3">
    <name type="scientific">Arthrobacter ginkgonis</name>
    <dbReference type="NCBI Taxonomy" id="1630594"/>
    <lineage>
        <taxon>Bacteria</taxon>
        <taxon>Bacillati</taxon>
        <taxon>Actinomycetota</taxon>
        <taxon>Actinomycetes</taxon>
        <taxon>Micrococcales</taxon>
        <taxon>Micrococcaceae</taxon>
        <taxon>Arthrobacter</taxon>
    </lineage>
</organism>
<keyword evidence="3" id="KW-1185">Reference proteome</keyword>
<dbReference type="Proteomes" id="UP001500752">
    <property type="component" value="Unassembled WGS sequence"/>
</dbReference>
<proteinExistence type="predicted"/>
<comment type="caution">
    <text evidence="2">The sequence shown here is derived from an EMBL/GenBank/DDBJ whole genome shotgun (WGS) entry which is preliminary data.</text>
</comment>
<sequence length="97" mass="10328">MIREMAGEAAATVPVRPGGTPGVEPGSGWSKVVDISALTKGDRIEVRRGGLVLFGGLVDEAAPELGIVWLREHTLNERRILDPAGVSIWRNLRADGS</sequence>